<comment type="caution">
    <text evidence="4">The sequence shown here is derived from an EMBL/GenBank/DDBJ whole genome shotgun (WGS) entry which is preliminary data.</text>
</comment>
<dbReference type="InterPro" id="IPR022703">
    <property type="entry name" value="DUF3533"/>
</dbReference>
<keyword evidence="5" id="KW-1185">Reference proteome</keyword>
<feature type="transmembrane region" description="Helical" evidence="2">
    <location>
        <begin position="52"/>
        <end position="73"/>
    </location>
</feature>
<evidence type="ECO:0000259" key="3">
    <source>
        <dbReference type="Pfam" id="PF12051"/>
    </source>
</evidence>
<dbReference type="EMBL" id="JAHFXS010001283">
    <property type="protein sequence ID" value="KAG9978439.1"/>
    <property type="molecule type" value="Genomic_DNA"/>
</dbReference>
<keyword evidence="2" id="KW-1133">Transmembrane helix</keyword>
<name>A0A9P8FP61_AURME</name>
<dbReference type="InterPro" id="IPR053001">
    <property type="entry name" value="MNNG_permease-like"/>
</dbReference>
<reference evidence="4" key="1">
    <citation type="journal article" date="2021" name="J Fungi (Basel)">
        <title>Virulence traits and population genomics of the black yeast Aureobasidium melanogenum.</title>
        <authorList>
            <person name="Cernosa A."/>
            <person name="Sun X."/>
            <person name="Gostincar C."/>
            <person name="Fang C."/>
            <person name="Gunde-Cimerman N."/>
            <person name="Song Z."/>
        </authorList>
    </citation>
    <scope>NUCLEOTIDE SEQUENCE</scope>
    <source>
        <strain evidence="4">EXF-9298</strain>
    </source>
</reference>
<evidence type="ECO:0000256" key="2">
    <source>
        <dbReference type="SAM" id="Phobius"/>
    </source>
</evidence>
<proteinExistence type="predicted"/>
<feature type="region of interest" description="Disordered" evidence="1">
    <location>
        <begin position="1"/>
        <end position="36"/>
    </location>
</feature>
<reference evidence="4" key="2">
    <citation type="submission" date="2021-08" db="EMBL/GenBank/DDBJ databases">
        <authorList>
            <person name="Gostincar C."/>
            <person name="Sun X."/>
            <person name="Song Z."/>
            <person name="Gunde-Cimerman N."/>
        </authorList>
    </citation>
    <scope>NUCLEOTIDE SEQUENCE</scope>
    <source>
        <strain evidence="4">EXF-9298</strain>
    </source>
</reference>
<protein>
    <recommendedName>
        <fullName evidence="3">DUF3533 domain-containing protein</fullName>
    </recommendedName>
</protein>
<evidence type="ECO:0000256" key="1">
    <source>
        <dbReference type="SAM" id="MobiDB-lite"/>
    </source>
</evidence>
<dbReference type="Pfam" id="PF12051">
    <property type="entry name" value="DUF3533"/>
    <property type="match status" value="1"/>
</dbReference>
<feature type="domain" description="DUF3533" evidence="3">
    <location>
        <begin position="56"/>
        <end position="154"/>
    </location>
</feature>
<evidence type="ECO:0000313" key="5">
    <source>
        <dbReference type="Proteomes" id="UP000729357"/>
    </source>
</evidence>
<sequence>MSSKENSPERPSDNKQQGRDSEQGKDGDEKPKPVGLFSPELKHVRREIAWKWLLTTVILMIAIMAVLSLYWAALYHVESNISSLVVYVVDFDGQGPASVPGVEPLVGPIIQGLARTQVASGTPTLGWGPLFGSDFNYDPIAVRQAVYNWDAWAA</sequence>
<feature type="non-terminal residue" evidence="4">
    <location>
        <position position="1"/>
    </location>
</feature>
<dbReference type="PANTHER" id="PTHR34814:SF1">
    <property type="entry name" value="NITROSOGUANIDINE RESISTANCE PROTEIN SNG1"/>
    <property type="match status" value="1"/>
</dbReference>
<keyword evidence="2" id="KW-0812">Transmembrane</keyword>
<dbReference type="Proteomes" id="UP000729357">
    <property type="component" value="Unassembled WGS sequence"/>
</dbReference>
<gene>
    <name evidence="4" type="ORF">KCU98_g9420</name>
</gene>
<dbReference type="PANTHER" id="PTHR34814">
    <property type="entry name" value="NITROSOGUANIDINE RESISTANCE PROTEIN SNG1"/>
    <property type="match status" value="1"/>
</dbReference>
<accession>A0A9P8FP61</accession>
<dbReference type="AlphaFoldDB" id="A0A9P8FP61"/>
<feature type="compositionally biased region" description="Basic and acidic residues" evidence="1">
    <location>
        <begin position="1"/>
        <end position="32"/>
    </location>
</feature>
<organism evidence="4 5">
    <name type="scientific">Aureobasidium melanogenum</name>
    <name type="common">Aureobasidium pullulans var. melanogenum</name>
    <dbReference type="NCBI Taxonomy" id="46634"/>
    <lineage>
        <taxon>Eukaryota</taxon>
        <taxon>Fungi</taxon>
        <taxon>Dikarya</taxon>
        <taxon>Ascomycota</taxon>
        <taxon>Pezizomycotina</taxon>
        <taxon>Dothideomycetes</taxon>
        <taxon>Dothideomycetidae</taxon>
        <taxon>Dothideales</taxon>
        <taxon>Saccotheciaceae</taxon>
        <taxon>Aureobasidium</taxon>
    </lineage>
</organism>
<dbReference type="GO" id="GO:0016020">
    <property type="term" value="C:membrane"/>
    <property type="evidence" value="ECO:0007669"/>
    <property type="project" value="TreeGrafter"/>
</dbReference>
<keyword evidence="2" id="KW-0472">Membrane</keyword>
<evidence type="ECO:0000313" key="4">
    <source>
        <dbReference type="EMBL" id="KAG9978439.1"/>
    </source>
</evidence>